<evidence type="ECO:0000313" key="2">
    <source>
        <dbReference type="WBParaSite" id="JU765_v2.g5547.t2"/>
    </source>
</evidence>
<organism evidence="1 2">
    <name type="scientific">Panagrolaimus sp. JU765</name>
    <dbReference type="NCBI Taxonomy" id="591449"/>
    <lineage>
        <taxon>Eukaryota</taxon>
        <taxon>Metazoa</taxon>
        <taxon>Ecdysozoa</taxon>
        <taxon>Nematoda</taxon>
        <taxon>Chromadorea</taxon>
        <taxon>Rhabditida</taxon>
        <taxon>Tylenchina</taxon>
        <taxon>Panagrolaimomorpha</taxon>
        <taxon>Panagrolaimoidea</taxon>
        <taxon>Panagrolaimidae</taxon>
        <taxon>Panagrolaimus</taxon>
    </lineage>
</organism>
<sequence>MNGPASGDERVLSGLNSSALFSKDKINIASNLDDGLNSSALFSKDKINIASNLDEKSVDLLFNDLYRCVDSLTAFELSLGLRFVHSRQILQDAMTQLQERYSDLTAGHNPTAEEKIYFPSSSDAKNHVGKIVGPRGSSIRRLEETYRCFVRVRGKGSVKDAKIEAQLRGVAGYEHLNDDLHIRVEAVGMGAKVRVRACTEAIYKMIFDDGTSRDGNGTRTNVYRGVNHNRFEV</sequence>
<dbReference type="WBParaSite" id="JU765_v2.g5547.t2">
    <property type="protein sequence ID" value="JU765_v2.g5547.t2"/>
    <property type="gene ID" value="JU765_v2.g5547"/>
</dbReference>
<proteinExistence type="predicted"/>
<reference evidence="2" key="1">
    <citation type="submission" date="2022-11" db="UniProtKB">
        <authorList>
            <consortium name="WormBaseParasite"/>
        </authorList>
    </citation>
    <scope>IDENTIFICATION</scope>
</reference>
<accession>A0AC34RCW8</accession>
<name>A0AC34RCW8_9BILA</name>
<evidence type="ECO:0000313" key="1">
    <source>
        <dbReference type="Proteomes" id="UP000887576"/>
    </source>
</evidence>
<dbReference type="Proteomes" id="UP000887576">
    <property type="component" value="Unplaced"/>
</dbReference>
<protein>
    <submittedName>
        <fullName evidence="2">K Homology domain-containing protein</fullName>
    </submittedName>
</protein>